<dbReference type="Proteomes" id="UP000228987">
    <property type="component" value="Unassembled WGS sequence"/>
</dbReference>
<dbReference type="CDD" id="cd03035">
    <property type="entry name" value="ArsC_Yffb"/>
    <property type="match status" value="1"/>
</dbReference>
<evidence type="ECO:0000313" key="3">
    <source>
        <dbReference type="EMBL" id="PCJ40466.1"/>
    </source>
</evidence>
<dbReference type="SUPFAM" id="SSF52833">
    <property type="entry name" value="Thioredoxin-like"/>
    <property type="match status" value="1"/>
</dbReference>
<accession>A0A2A5CAS5</accession>
<evidence type="ECO:0000256" key="1">
    <source>
        <dbReference type="ARBA" id="ARBA00007198"/>
    </source>
</evidence>
<evidence type="ECO:0000313" key="4">
    <source>
        <dbReference type="Proteomes" id="UP000228987"/>
    </source>
</evidence>
<protein>
    <submittedName>
        <fullName evidence="3">ArsC family reductase</fullName>
    </submittedName>
</protein>
<reference evidence="4" key="1">
    <citation type="submission" date="2017-08" db="EMBL/GenBank/DDBJ databases">
        <title>A dynamic microbial community with high functional redundancy inhabits the cold, oxic subseafloor aquifer.</title>
        <authorList>
            <person name="Tully B.J."/>
            <person name="Wheat C.G."/>
            <person name="Glazer B.T."/>
            <person name="Huber J.A."/>
        </authorList>
    </citation>
    <scope>NUCLEOTIDE SEQUENCE [LARGE SCALE GENOMIC DNA]</scope>
</reference>
<dbReference type="NCBIfam" id="TIGR01617">
    <property type="entry name" value="arsC_related"/>
    <property type="match status" value="1"/>
</dbReference>
<evidence type="ECO:0000256" key="2">
    <source>
        <dbReference type="PROSITE-ProRule" id="PRU01282"/>
    </source>
</evidence>
<dbReference type="AlphaFoldDB" id="A0A2A5CAS5"/>
<dbReference type="InterPro" id="IPR006660">
    <property type="entry name" value="Arsenate_reductase-like"/>
</dbReference>
<dbReference type="InterPro" id="IPR036249">
    <property type="entry name" value="Thioredoxin-like_sf"/>
</dbReference>
<dbReference type="Pfam" id="PF03960">
    <property type="entry name" value="ArsC"/>
    <property type="match status" value="1"/>
</dbReference>
<comment type="caution">
    <text evidence="3">The sequence shown here is derived from an EMBL/GenBank/DDBJ whole genome shotgun (WGS) entry which is preliminary data.</text>
</comment>
<dbReference type="PANTHER" id="PTHR30041">
    <property type="entry name" value="ARSENATE REDUCTASE"/>
    <property type="match status" value="1"/>
</dbReference>
<dbReference type="InterPro" id="IPR006504">
    <property type="entry name" value="Tscrpt_reg_Spx/MgsR"/>
</dbReference>
<organism evidence="3 4">
    <name type="scientific">SAR86 cluster bacterium</name>
    <dbReference type="NCBI Taxonomy" id="2030880"/>
    <lineage>
        <taxon>Bacteria</taxon>
        <taxon>Pseudomonadati</taxon>
        <taxon>Pseudomonadota</taxon>
        <taxon>Gammaproteobacteria</taxon>
        <taxon>SAR86 cluster</taxon>
    </lineage>
</organism>
<name>A0A2A5CAS5_9GAMM</name>
<dbReference type="EMBL" id="NVWI01000009">
    <property type="protein sequence ID" value="PCJ40466.1"/>
    <property type="molecule type" value="Genomic_DNA"/>
</dbReference>
<dbReference type="PANTHER" id="PTHR30041:SF8">
    <property type="entry name" value="PROTEIN YFFB"/>
    <property type="match status" value="1"/>
</dbReference>
<dbReference type="PROSITE" id="PS51353">
    <property type="entry name" value="ARSC"/>
    <property type="match status" value="1"/>
</dbReference>
<proteinExistence type="inferred from homology"/>
<gene>
    <name evidence="3" type="ORF">COA71_11015</name>
</gene>
<comment type="similarity">
    <text evidence="1 2">Belongs to the ArsC family.</text>
</comment>
<dbReference type="Gene3D" id="3.40.30.10">
    <property type="entry name" value="Glutaredoxin"/>
    <property type="match status" value="1"/>
</dbReference>
<dbReference type="NCBIfam" id="NF008107">
    <property type="entry name" value="PRK10853.1"/>
    <property type="match status" value="1"/>
</dbReference>
<sequence length="110" mass="12765">MYGIPNCDAIKKARGFLNQHNINYEFHDYKKQGVTPVLLQQWCKTFGYENVLNRRGTTWRKLDDETKASINEANAILLMQELPSMIKRPLLDTGEKLVLGFNQSEYQSLL</sequence>